<dbReference type="AlphaFoldDB" id="A0A1E7KX02"/>
<dbReference type="EMBL" id="LJGW01000421">
    <property type="protein sequence ID" value="OEV08462.1"/>
    <property type="molecule type" value="Genomic_DNA"/>
</dbReference>
<evidence type="ECO:0008006" key="4">
    <source>
        <dbReference type="Google" id="ProtNLM"/>
    </source>
</evidence>
<organism evidence="2 3">
    <name type="scientific">Streptomyces nanshensis</name>
    <dbReference type="NCBI Taxonomy" id="518642"/>
    <lineage>
        <taxon>Bacteria</taxon>
        <taxon>Bacillati</taxon>
        <taxon>Actinomycetota</taxon>
        <taxon>Actinomycetes</taxon>
        <taxon>Kitasatosporales</taxon>
        <taxon>Streptomycetaceae</taxon>
        <taxon>Streptomyces</taxon>
    </lineage>
</organism>
<reference evidence="2 3" key="1">
    <citation type="journal article" date="2016" name="Front. Microbiol.">
        <title>Comparative Genomics Analysis of Streptomyces Species Reveals Their Adaptation to the Marine Environment and Their Diversity at the Genomic Level.</title>
        <authorList>
            <person name="Tian X."/>
            <person name="Zhang Z."/>
            <person name="Yang T."/>
            <person name="Chen M."/>
            <person name="Li J."/>
            <person name="Chen F."/>
            <person name="Yang J."/>
            <person name="Li W."/>
            <person name="Zhang B."/>
            <person name="Zhang Z."/>
            <person name="Wu J."/>
            <person name="Zhang C."/>
            <person name="Long L."/>
            <person name="Xiao J."/>
        </authorList>
    </citation>
    <scope>NUCLEOTIDE SEQUENCE [LARGE SCALE GENOMIC DNA]</scope>
    <source>
        <strain evidence="2 3">SCSIO 10429</strain>
    </source>
</reference>
<dbReference type="Proteomes" id="UP000176005">
    <property type="component" value="Unassembled WGS sequence"/>
</dbReference>
<gene>
    <name evidence="2" type="ORF">AN218_26310</name>
</gene>
<evidence type="ECO:0000313" key="3">
    <source>
        <dbReference type="Proteomes" id="UP000176005"/>
    </source>
</evidence>
<comment type="caution">
    <text evidence="2">The sequence shown here is derived from an EMBL/GenBank/DDBJ whole genome shotgun (WGS) entry which is preliminary data.</text>
</comment>
<accession>A0A1E7KX02</accession>
<sequence>MTMLDRLSACPRCSEPLTAGERFCGVCGADLTAVVGPAGAEAAPHEVWPPTVADNGLRAEPPSGPVPPAGEGDFTLAPADHR</sequence>
<protein>
    <recommendedName>
        <fullName evidence="4">Zinc-ribbon domain-containing protein</fullName>
    </recommendedName>
</protein>
<evidence type="ECO:0000256" key="1">
    <source>
        <dbReference type="SAM" id="MobiDB-lite"/>
    </source>
</evidence>
<feature type="region of interest" description="Disordered" evidence="1">
    <location>
        <begin position="49"/>
        <end position="82"/>
    </location>
</feature>
<name>A0A1E7KX02_9ACTN</name>
<feature type="non-terminal residue" evidence="2">
    <location>
        <position position="82"/>
    </location>
</feature>
<proteinExistence type="predicted"/>
<keyword evidence="3" id="KW-1185">Reference proteome</keyword>
<evidence type="ECO:0000313" key="2">
    <source>
        <dbReference type="EMBL" id="OEV08462.1"/>
    </source>
</evidence>